<evidence type="ECO:0000256" key="4">
    <source>
        <dbReference type="SAM" id="MobiDB-lite"/>
    </source>
</evidence>
<dbReference type="GO" id="GO:0005634">
    <property type="term" value="C:nucleus"/>
    <property type="evidence" value="ECO:0007669"/>
    <property type="project" value="UniProtKB-SubCell"/>
</dbReference>
<protein>
    <recommendedName>
        <fullName evidence="5">ETS domain-containing protein</fullName>
    </recommendedName>
</protein>
<evidence type="ECO:0000256" key="3">
    <source>
        <dbReference type="RuleBase" id="RU004019"/>
    </source>
</evidence>
<feature type="domain" description="ETS" evidence="5">
    <location>
        <begin position="10"/>
        <end position="91"/>
    </location>
</feature>
<dbReference type="InterPro" id="IPR036388">
    <property type="entry name" value="WH-like_DNA-bd_sf"/>
</dbReference>
<comment type="similarity">
    <text evidence="1 3">Belongs to the ETS family.</text>
</comment>
<feature type="non-terminal residue" evidence="6">
    <location>
        <position position="180"/>
    </location>
</feature>
<evidence type="ECO:0000313" key="6">
    <source>
        <dbReference type="EMBL" id="VDK40309.1"/>
    </source>
</evidence>
<dbReference type="GO" id="GO:0043565">
    <property type="term" value="F:sequence-specific DNA binding"/>
    <property type="evidence" value="ECO:0007669"/>
    <property type="project" value="InterPro"/>
</dbReference>
<name>A0A3P6PW68_DIBLA</name>
<dbReference type="OrthoDB" id="10067219at2759"/>
<proteinExistence type="inferred from homology"/>
<keyword evidence="2 3" id="KW-0238">DNA-binding</keyword>
<dbReference type="Pfam" id="PF00178">
    <property type="entry name" value="Ets"/>
    <property type="match status" value="1"/>
</dbReference>
<dbReference type="GO" id="GO:0030154">
    <property type="term" value="P:cell differentiation"/>
    <property type="evidence" value="ECO:0007669"/>
    <property type="project" value="TreeGrafter"/>
</dbReference>
<dbReference type="PROSITE" id="PS50061">
    <property type="entry name" value="ETS_DOMAIN_3"/>
    <property type="match status" value="1"/>
</dbReference>
<evidence type="ECO:0000256" key="1">
    <source>
        <dbReference type="ARBA" id="ARBA00005562"/>
    </source>
</evidence>
<dbReference type="PANTHER" id="PTHR11849">
    <property type="entry name" value="ETS"/>
    <property type="match status" value="1"/>
</dbReference>
<evidence type="ECO:0000256" key="2">
    <source>
        <dbReference type="ARBA" id="ARBA00023125"/>
    </source>
</evidence>
<comment type="subcellular location">
    <subcellularLocation>
        <location evidence="3">Nucleus</location>
    </subcellularLocation>
</comment>
<dbReference type="InterPro" id="IPR036390">
    <property type="entry name" value="WH_DNA-bd_sf"/>
</dbReference>
<dbReference type="SMART" id="SM00413">
    <property type="entry name" value="ETS"/>
    <property type="match status" value="1"/>
</dbReference>
<dbReference type="GO" id="GO:0000981">
    <property type="term" value="F:DNA-binding transcription factor activity, RNA polymerase II-specific"/>
    <property type="evidence" value="ECO:0007669"/>
    <property type="project" value="TreeGrafter"/>
</dbReference>
<dbReference type="PRINTS" id="PR00454">
    <property type="entry name" value="ETSDOMAIN"/>
</dbReference>
<dbReference type="SUPFAM" id="SSF46785">
    <property type="entry name" value="Winged helix' DNA-binding domain"/>
    <property type="match status" value="1"/>
</dbReference>
<organism evidence="6 7">
    <name type="scientific">Dibothriocephalus latus</name>
    <name type="common">Fish tapeworm</name>
    <name type="synonym">Diphyllobothrium latum</name>
    <dbReference type="NCBI Taxonomy" id="60516"/>
    <lineage>
        <taxon>Eukaryota</taxon>
        <taxon>Metazoa</taxon>
        <taxon>Spiralia</taxon>
        <taxon>Lophotrochozoa</taxon>
        <taxon>Platyhelminthes</taxon>
        <taxon>Cestoda</taxon>
        <taxon>Eucestoda</taxon>
        <taxon>Diphyllobothriidea</taxon>
        <taxon>Diphyllobothriidae</taxon>
        <taxon>Dibothriocephalus</taxon>
    </lineage>
</organism>
<dbReference type="InterPro" id="IPR046328">
    <property type="entry name" value="ETS_fam"/>
</dbReference>
<gene>
    <name evidence="6" type="ORF">DILT_LOCUS1127</name>
</gene>
<feature type="compositionally biased region" description="Pro residues" evidence="4">
    <location>
        <begin position="122"/>
        <end position="132"/>
    </location>
</feature>
<evidence type="ECO:0000313" key="7">
    <source>
        <dbReference type="Proteomes" id="UP000281553"/>
    </source>
</evidence>
<dbReference type="PROSITE" id="PS00346">
    <property type="entry name" value="ETS_DOMAIN_2"/>
    <property type="match status" value="1"/>
</dbReference>
<dbReference type="EMBL" id="UYRU01006696">
    <property type="protein sequence ID" value="VDK40309.1"/>
    <property type="molecule type" value="Genomic_DNA"/>
</dbReference>
<accession>A0A3P6PW68</accession>
<dbReference type="InterPro" id="IPR000418">
    <property type="entry name" value="Ets_dom"/>
</dbReference>
<keyword evidence="7" id="KW-1185">Reference proteome</keyword>
<reference evidence="6 7" key="1">
    <citation type="submission" date="2018-11" db="EMBL/GenBank/DDBJ databases">
        <authorList>
            <consortium name="Pathogen Informatics"/>
        </authorList>
    </citation>
    <scope>NUCLEOTIDE SEQUENCE [LARGE SCALE GENOMIC DNA]</scope>
</reference>
<dbReference type="Gene3D" id="1.10.10.10">
    <property type="entry name" value="Winged helix-like DNA-binding domain superfamily/Winged helix DNA-binding domain"/>
    <property type="match status" value="1"/>
</dbReference>
<dbReference type="PANTHER" id="PTHR11849:SF133">
    <property type="entry name" value="ETS DOMAIN-CONTAINING PROTEIN"/>
    <property type="match status" value="1"/>
</dbReference>
<keyword evidence="3" id="KW-0539">Nucleus</keyword>
<sequence>MEFDSNKGKVTLWQFLLQLLLDHRYAELIRWTNNAGEFVLLRAEEVARLWGLRKDNNHRMNYDKLSRALRYYYQKNIIRKVHGHKFVYRFIGLNNLKGFAFPAAHLASEQSKENSVMQPGDRFPPPPHPPPEVNKSSTTKKTPKTHRNSTTSLEFPGNSQSKGYGDFSRGLLPGLGAASA</sequence>
<dbReference type="PROSITE" id="PS00345">
    <property type="entry name" value="ETS_DOMAIN_1"/>
    <property type="match status" value="1"/>
</dbReference>
<dbReference type="AlphaFoldDB" id="A0A3P6PW68"/>
<feature type="region of interest" description="Disordered" evidence="4">
    <location>
        <begin position="110"/>
        <end position="180"/>
    </location>
</feature>
<feature type="compositionally biased region" description="Polar residues" evidence="4">
    <location>
        <begin position="148"/>
        <end position="162"/>
    </location>
</feature>
<dbReference type="Proteomes" id="UP000281553">
    <property type="component" value="Unassembled WGS sequence"/>
</dbReference>
<evidence type="ECO:0000259" key="5">
    <source>
        <dbReference type="PROSITE" id="PS50061"/>
    </source>
</evidence>